<gene>
    <name evidence="1" type="ORF">UV48_C0019G0001</name>
</gene>
<evidence type="ECO:0000313" key="1">
    <source>
        <dbReference type="EMBL" id="KKS75076.1"/>
    </source>
</evidence>
<protein>
    <submittedName>
        <fullName evidence="1">Uncharacterized protein</fullName>
    </submittedName>
</protein>
<comment type="caution">
    <text evidence="1">The sequence shown here is derived from an EMBL/GenBank/DDBJ whole genome shotgun (WGS) entry which is preliminary data.</text>
</comment>
<accession>A0A0G1DWA0</accession>
<evidence type="ECO:0000313" key="2">
    <source>
        <dbReference type="Proteomes" id="UP000034563"/>
    </source>
</evidence>
<sequence length="22" mass="2261">SIMDAIGVIIQTPVANVIHPGD</sequence>
<feature type="non-terminal residue" evidence="1">
    <location>
        <position position="1"/>
    </location>
</feature>
<reference evidence="1 2" key="1">
    <citation type="journal article" date="2015" name="Nature">
        <title>rRNA introns, odd ribosomes, and small enigmatic genomes across a large radiation of phyla.</title>
        <authorList>
            <person name="Brown C.T."/>
            <person name="Hug L.A."/>
            <person name="Thomas B.C."/>
            <person name="Sharon I."/>
            <person name="Castelle C.J."/>
            <person name="Singh A."/>
            <person name="Wilkins M.J."/>
            <person name="Williams K.H."/>
            <person name="Banfield J.F."/>
        </authorList>
    </citation>
    <scope>NUCLEOTIDE SEQUENCE [LARGE SCALE GENOMIC DNA]</scope>
</reference>
<proteinExistence type="predicted"/>
<name>A0A0G1DWA0_9BACT</name>
<dbReference type="AlphaFoldDB" id="A0A0G1DWA0"/>
<organism evidence="1 2">
    <name type="scientific">Candidatus Azambacteria bacterium GW2011_GWA2_42_9</name>
    <dbReference type="NCBI Taxonomy" id="1618613"/>
    <lineage>
        <taxon>Bacteria</taxon>
        <taxon>Candidatus Azamiibacteriota</taxon>
    </lineage>
</organism>
<dbReference type="EMBL" id="LCEQ01000019">
    <property type="protein sequence ID" value="KKS75076.1"/>
    <property type="molecule type" value="Genomic_DNA"/>
</dbReference>
<dbReference type="Proteomes" id="UP000034563">
    <property type="component" value="Unassembled WGS sequence"/>
</dbReference>